<dbReference type="AlphaFoldDB" id="A0A1V6LYN3"/>
<protein>
    <submittedName>
        <fullName evidence="1">Uncharacterized protein</fullName>
    </submittedName>
</protein>
<accession>A0A1V6LYN3</accession>
<gene>
    <name evidence="1" type="ORF">BIY37_09510</name>
</gene>
<dbReference type="Proteomes" id="UP000242219">
    <property type="component" value="Unassembled WGS sequence"/>
</dbReference>
<evidence type="ECO:0000313" key="2">
    <source>
        <dbReference type="Proteomes" id="UP000242219"/>
    </source>
</evidence>
<dbReference type="EMBL" id="MJUW02000100">
    <property type="protein sequence ID" value="OQD45239.1"/>
    <property type="molecule type" value="Genomic_DNA"/>
</dbReference>
<proteinExistence type="predicted"/>
<evidence type="ECO:0000313" key="1">
    <source>
        <dbReference type="EMBL" id="OQD45239.1"/>
    </source>
</evidence>
<sequence length="74" mass="8368">MNKNPAVLNENISGPNMVEKMTAQTQPGHPNRGKTKIDVKYLHAQGIFTDGIYKTSLINTEIFNIILYTIFYLP</sequence>
<comment type="caution">
    <text evidence="1">The sequence shown here is derived from an EMBL/GenBank/DDBJ whole genome shotgun (WGS) entry which is preliminary data.</text>
</comment>
<name>A0A1V6LYN3_9BACT</name>
<organism evidence="1 2">
    <name type="scientific">Candidatus Brocadia sapporoensis</name>
    <dbReference type="NCBI Taxonomy" id="392547"/>
    <lineage>
        <taxon>Bacteria</taxon>
        <taxon>Pseudomonadati</taxon>
        <taxon>Planctomycetota</taxon>
        <taxon>Candidatus Brocadiia</taxon>
        <taxon>Candidatus Brocadiales</taxon>
        <taxon>Candidatus Brocadiaceae</taxon>
        <taxon>Candidatus Brocadia</taxon>
    </lineage>
</organism>
<keyword evidence="2" id="KW-1185">Reference proteome</keyword>
<reference evidence="1 2" key="1">
    <citation type="journal article" date="2016" name="Genome Announc.">
        <title>Draft Genome Sequence of the Anaerobic Ammonium-Oxidizing Bacterium 'Candidatus Brocadia sp. 40'.</title>
        <authorList>
            <person name="Ali M."/>
            <person name="Haroon M.F."/>
            <person name="Narita Y."/>
            <person name="Zhang L."/>
            <person name="Rangel Shaw D."/>
            <person name="Okabe S."/>
            <person name="Saikaly P.E."/>
        </authorList>
    </citation>
    <scope>NUCLEOTIDE SEQUENCE [LARGE SCALE GENOMIC DNA]</scope>
    <source>
        <strain evidence="1 2">40</strain>
    </source>
</reference>